<name>A0ABN0AIX1_CHRGE</name>
<dbReference type="Proteomes" id="UP000002969">
    <property type="component" value="Unassembled WGS sequence"/>
</dbReference>
<accession>A0ABN0AIX1</accession>
<gene>
    <name evidence="1" type="ORF">HMPREF0204_12040</name>
</gene>
<proteinExistence type="predicted"/>
<evidence type="ECO:0000313" key="1">
    <source>
        <dbReference type="EMBL" id="EFK32972.1"/>
    </source>
</evidence>
<evidence type="ECO:0000313" key="2">
    <source>
        <dbReference type="Proteomes" id="UP000002969"/>
    </source>
</evidence>
<dbReference type="EMBL" id="ACKQ02000007">
    <property type="protein sequence ID" value="EFK32972.1"/>
    <property type="molecule type" value="Genomic_DNA"/>
</dbReference>
<sequence length="42" mass="5163">MKIKDKISPFRRDFLCFAWQFLRHEICQNKDVKPLINIMLIL</sequence>
<reference evidence="1" key="1">
    <citation type="submission" date="2010-06" db="EMBL/GenBank/DDBJ databases">
        <authorList>
            <person name="Muzny D."/>
            <person name="Qin X."/>
            <person name="Buhay C."/>
            <person name="Dugan-Rocha S."/>
            <person name="Ding Y."/>
            <person name="Chen G."/>
            <person name="Hawes A."/>
            <person name="Holder M."/>
            <person name="Jhangiani S."/>
            <person name="Johnson A."/>
            <person name="Khan Z."/>
            <person name="Li Z."/>
            <person name="Liu W."/>
            <person name="Liu X."/>
            <person name="Perez L."/>
            <person name="Shen H."/>
            <person name="Wang Q."/>
            <person name="Watt J."/>
            <person name="Xi L."/>
            <person name="Xin Y."/>
            <person name="Zhou J."/>
            <person name="Deng J."/>
            <person name="Jiang H."/>
            <person name="Liu Y."/>
            <person name="Qu J."/>
            <person name="Song X.-Z."/>
            <person name="Zhang L."/>
            <person name="Villasana D."/>
            <person name="Johnson A."/>
            <person name="Liu J."/>
            <person name="Liyanage D."/>
            <person name="Lorensuhewa L."/>
            <person name="Robinson T."/>
            <person name="Song A."/>
            <person name="Song B.-B."/>
            <person name="Dinh H."/>
            <person name="Thornton R."/>
            <person name="Coyle M."/>
            <person name="Francisco L."/>
            <person name="Jackson L."/>
            <person name="Javaid M."/>
            <person name="Korchina V."/>
            <person name="Kovar C."/>
            <person name="Mata R."/>
            <person name="Mathew T."/>
            <person name="Ngo R."/>
            <person name="Nguyen L."/>
            <person name="Nguyen N."/>
            <person name="Okwuonu G."/>
            <person name="Ongeri F."/>
            <person name="Pham C."/>
            <person name="Simmons D."/>
            <person name="Wilczek-Boney K."/>
            <person name="Hale W."/>
            <person name="Jakkamsetti A."/>
            <person name="Pham P."/>
            <person name="Ruth R."/>
            <person name="San Lucas F."/>
            <person name="Warren J."/>
            <person name="Zhang J."/>
            <person name="Zhao Z."/>
            <person name="Zhou C."/>
            <person name="Zhu D."/>
            <person name="Lee S."/>
            <person name="Bess C."/>
            <person name="Blankenburg K."/>
            <person name="Forbes L."/>
            <person name="Fu Q."/>
            <person name="Gubbala S."/>
            <person name="Hirani K."/>
            <person name="Jayaseelan J.C."/>
            <person name="Lara F."/>
            <person name="Munidasa M."/>
            <person name="Palculict T."/>
            <person name="Patil S."/>
            <person name="Pu L.-L."/>
            <person name="Saada N."/>
            <person name="Tang L."/>
            <person name="Weissenberger G."/>
            <person name="Zhu Y."/>
            <person name="Hemphill L."/>
            <person name="Shang Y."/>
            <person name="Youmans B."/>
            <person name="Ayvaz T."/>
            <person name="Ross M."/>
            <person name="Santibanez J."/>
            <person name="Aqrawi P."/>
            <person name="Gross S."/>
            <person name="Joshi V."/>
            <person name="Fowler G."/>
            <person name="Nazareth L."/>
            <person name="Reid J."/>
            <person name="Worley K."/>
            <person name="Petrosino J."/>
            <person name="Highlander S."/>
            <person name="Gibbs R."/>
        </authorList>
    </citation>
    <scope>NUCLEOTIDE SEQUENCE [LARGE SCALE GENOMIC DNA]</scope>
    <source>
        <strain evidence="1">ATCC 35910</strain>
    </source>
</reference>
<organism evidence="1 2">
    <name type="scientific">Chryseobacterium gleum ATCC 35910</name>
    <dbReference type="NCBI Taxonomy" id="525257"/>
    <lineage>
        <taxon>Bacteria</taxon>
        <taxon>Pseudomonadati</taxon>
        <taxon>Bacteroidota</taxon>
        <taxon>Flavobacteriia</taxon>
        <taxon>Flavobacteriales</taxon>
        <taxon>Weeksellaceae</taxon>
        <taxon>Chryseobacterium group</taxon>
        <taxon>Chryseobacterium</taxon>
    </lineage>
</organism>
<comment type="caution">
    <text evidence="1">The sequence shown here is derived from an EMBL/GenBank/DDBJ whole genome shotgun (WGS) entry which is preliminary data.</text>
</comment>
<protein>
    <submittedName>
        <fullName evidence="1">Uncharacterized protein</fullName>
    </submittedName>
</protein>
<keyword evidence="2" id="KW-1185">Reference proteome</keyword>